<dbReference type="EMBL" id="JAROAS010000043">
    <property type="protein sequence ID" value="MED4129864.1"/>
    <property type="molecule type" value="Genomic_DNA"/>
</dbReference>
<comment type="domain">
    <text evidence="6">Has an N-terminal Jag-N domain and 2 RNA-binding domains (KH and R3H).</text>
</comment>
<organism evidence="8 9">
    <name type="scientific">Shouchella miscanthi</name>
    <dbReference type="NCBI Taxonomy" id="2598861"/>
    <lineage>
        <taxon>Bacteria</taxon>
        <taxon>Bacillati</taxon>
        <taxon>Bacillota</taxon>
        <taxon>Bacilli</taxon>
        <taxon>Bacillales</taxon>
        <taxon>Bacillaceae</taxon>
        <taxon>Shouchella</taxon>
    </lineage>
</organism>
<protein>
    <recommendedName>
        <fullName evidence="6">RNA-binding protein KhpB</fullName>
    </recommendedName>
    <alternativeName>
        <fullName evidence="6">RNA-binding protein EloR</fullName>
    </alternativeName>
</protein>
<evidence type="ECO:0000313" key="9">
    <source>
        <dbReference type="Proteomes" id="UP001341820"/>
    </source>
</evidence>
<evidence type="ECO:0000256" key="2">
    <source>
        <dbReference type="ARBA" id="ARBA00022884"/>
    </source>
</evidence>
<keyword evidence="3 6" id="KW-0133">Cell shape</keyword>
<dbReference type="InterPro" id="IPR032782">
    <property type="entry name" value="KhpB_N"/>
</dbReference>
<dbReference type="PANTHER" id="PTHR35800:SF1">
    <property type="entry name" value="RNA-BINDING PROTEIN KHPB"/>
    <property type="match status" value="1"/>
</dbReference>
<evidence type="ECO:0000256" key="5">
    <source>
        <dbReference type="ARBA" id="ARBA00023316"/>
    </source>
</evidence>
<reference evidence="8 9" key="1">
    <citation type="submission" date="2023-03" db="EMBL/GenBank/DDBJ databases">
        <title>Bacillus Genome Sequencing.</title>
        <authorList>
            <person name="Dunlap C."/>
        </authorList>
    </citation>
    <scope>NUCLEOTIDE SEQUENCE [LARGE SCALE GENOMIC DNA]</scope>
    <source>
        <strain evidence="8 9">B-4107</strain>
    </source>
</reference>
<dbReference type="RefSeq" id="WP_035396902.1">
    <property type="nucleotide sequence ID" value="NZ_CP042163.1"/>
</dbReference>
<comment type="subcellular location">
    <subcellularLocation>
        <location evidence="6">Cytoplasm</location>
    </subcellularLocation>
</comment>
<dbReference type="Gene3D" id="3.30.30.80">
    <property type="entry name" value="probable RNA-binding protein from clostridium symbiosum atcc 14940"/>
    <property type="match status" value="1"/>
</dbReference>
<keyword evidence="4 6" id="KW-0143">Chaperone</keyword>
<dbReference type="Proteomes" id="UP001341820">
    <property type="component" value="Unassembled WGS sequence"/>
</dbReference>
<evidence type="ECO:0000259" key="7">
    <source>
        <dbReference type="PROSITE" id="PS51061"/>
    </source>
</evidence>
<dbReference type="HAMAP" id="MF_00867">
    <property type="entry name" value="KhpB"/>
    <property type="match status" value="1"/>
</dbReference>
<dbReference type="SUPFAM" id="SSF82708">
    <property type="entry name" value="R3H domain"/>
    <property type="match status" value="1"/>
</dbReference>
<comment type="function">
    <text evidence="6">A probable RNA chaperone. Forms a complex with KhpA which binds to cellular RNA and controls its expression. Plays a role in peptidoglycan (PG) homeostasis and cell length regulation.</text>
</comment>
<dbReference type="PANTHER" id="PTHR35800">
    <property type="entry name" value="PROTEIN JAG"/>
    <property type="match status" value="1"/>
</dbReference>
<dbReference type="InterPro" id="IPR034079">
    <property type="entry name" value="R3H_KhpB"/>
</dbReference>
<proteinExistence type="inferred from homology"/>
<keyword evidence="1 6" id="KW-0963">Cytoplasm</keyword>
<gene>
    <name evidence="8" type="primary">jag</name>
    <name evidence="6" type="synonym">eloR</name>
    <name evidence="6" type="synonym">khpB</name>
    <name evidence="8" type="ORF">P5F74_17170</name>
</gene>
<dbReference type="InterPro" id="IPR038247">
    <property type="entry name" value="Jag_N_dom_sf"/>
</dbReference>
<dbReference type="InterPro" id="IPR039247">
    <property type="entry name" value="KhpB"/>
</dbReference>
<dbReference type="Pfam" id="PF13083">
    <property type="entry name" value="KH_KhpA-B"/>
    <property type="match status" value="1"/>
</dbReference>
<comment type="subunit">
    <text evidence="6">Forms a complex with KhpA.</text>
</comment>
<dbReference type="Gene3D" id="3.30.300.20">
    <property type="match status" value="1"/>
</dbReference>
<name>A0ABU6NQ68_9BACI</name>
<comment type="similarity">
    <text evidence="6">Belongs to the KhpB RNA-binding protein family.</text>
</comment>
<dbReference type="InterPro" id="IPR015946">
    <property type="entry name" value="KH_dom-like_a/b"/>
</dbReference>
<comment type="caution">
    <text evidence="8">The sequence shown here is derived from an EMBL/GenBank/DDBJ whole genome shotgun (WGS) entry which is preliminary data.</text>
</comment>
<dbReference type="InterPro" id="IPR001374">
    <property type="entry name" value="R3H_dom"/>
</dbReference>
<dbReference type="InterPro" id="IPR036867">
    <property type="entry name" value="R3H_dom_sf"/>
</dbReference>
<evidence type="ECO:0000256" key="1">
    <source>
        <dbReference type="ARBA" id="ARBA00022490"/>
    </source>
</evidence>
<evidence type="ECO:0000313" key="8">
    <source>
        <dbReference type="EMBL" id="MED4129864.1"/>
    </source>
</evidence>
<dbReference type="NCBIfam" id="NF041568">
    <property type="entry name" value="Jag_EloR"/>
    <property type="match status" value="1"/>
</dbReference>
<dbReference type="Pfam" id="PF01424">
    <property type="entry name" value="R3H"/>
    <property type="match status" value="1"/>
</dbReference>
<evidence type="ECO:0000256" key="4">
    <source>
        <dbReference type="ARBA" id="ARBA00023186"/>
    </source>
</evidence>
<evidence type="ECO:0000256" key="6">
    <source>
        <dbReference type="HAMAP-Rule" id="MF_00867"/>
    </source>
</evidence>
<dbReference type="SMART" id="SM01245">
    <property type="entry name" value="Jag_N"/>
    <property type="match status" value="1"/>
</dbReference>
<dbReference type="CDD" id="cd02644">
    <property type="entry name" value="R3H_jag"/>
    <property type="match status" value="1"/>
</dbReference>
<accession>A0ABU6NQ68</accession>
<dbReference type="Pfam" id="PF14804">
    <property type="entry name" value="Jag_N"/>
    <property type="match status" value="1"/>
</dbReference>
<dbReference type="CDD" id="cd02414">
    <property type="entry name" value="KH-II_Jag"/>
    <property type="match status" value="1"/>
</dbReference>
<dbReference type="Gene3D" id="3.30.1370.50">
    <property type="entry name" value="R3H-like domain"/>
    <property type="match status" value="1"/>
</dbReference>
<evidence type="ECO:0000256" key="3">
    <source>
        <dbReference type="ARBA" id="ARBA00022960"/>
    </source>
</evidence>
<dbReference type="SMART" id="SM00393">
    <property type="entry name" value="R3H"/>
    <property type="match status" value="1"/>
</dbReference>
<feature type="region of interest" description="Jag_N domain" evidence="6">
    <location>
        <begin position="5"/>
        <end position="55"/>
    </location>
</feature>
<dbReference type="InterPro" id="IPR038008">
    <property type="entry name" value="Jag_KH"/>
</dbReference>
<feature type="domain" description="R3H" evidence="7">
    <location>
        <begin position="144"/>
        <end position="210"/>
    </location>
</feature>
<dbReference type="PROSITE" id="PS51061">
    <property type="entry name" value="R3H"/>
    <property type="match status" value="1"/>
</dbReference>
<keyword evidence="9" id="KW-1185">Reference proteome</keyword>
<sequence>MATKTVKGRTVDEAVQKALDELHVKKDQLMYNVIEEPQKGFLGLFGGKPAVIEVRVKPKTEDVAESFLLKTAELMGLNVTVDHQRDGKYVALDLVTSESDDQGKLIGKKGQTLDSLEHLTNLVVAKHDTSDTSRIRLNAGGYREKREETLRQLAIRISQKAHTTKEKVVLEPMSARERKVIHTTLADSQIVTTESKGNGSKRHVVVEPKK</sequence>
<keyword evidence="2 6" id="KW-0694">RNA-binding</keyword>
<keyword evidence="5 6" id="KW-0961">Cell wall biogenesis/degradation</keyword>